<dbReference type="InterPro" id="IPR030482">
    <property type="entry name" value="PDRG1"/>
</dbReference>
<dbReference type="CDD" id="cd22860">
    <property type="entry name" value="PDRG1"/>
    <property type="match status" value="1"/>
</dbReference>
<dbReference type="PANTHER" id="PTHR21162:SF0">
    <property type="entry name" value="P53 AND DNA DAMAGE-REGULATED PROTEIN 1"/>
    <property type="match status" value="1"/>
</dbReference>
<sequence length="137" mass="15886">MNAGPAKSEQPDTGLLIEHLTQIEGLAESILADKQKLINLDRQRNKTREAIRILQKDKSSEKKWVCYGNMFIKMEKRKVSRLLDKDFDEIEKEMASTRSELKPKMSQLRDMEHEEDIQGFNLQPLSADELNSLKDLL</sequence>
<name>A0A2T7PXE1_POMCA</name>
<protein>
    <submittedName>
        <fullName evidence="4">Uncharacterized protein</fullName>
    </submittedName>
</protein>
<evidence type="ECO:0000256" key="2">
    <source>
        <dbReference type="ARBA" id="ARBA00022490"/>
    </source>
</evidence>
<reference evidence="4 5" key="1">
    <citation type="submission" date="2018-04" db="EMBL/GenBank/DDBJ databases">
        <title>The genome of golden apple snail Pomacea canaliculata provides insight into stress tolerance and invasive adaptation.</title>
        <authorList>
            <person name="Liu C."/>
            <person name="Liu B."/>
            <person name="Ren Y."/>
            <person name="Zhang Y."/>
            <person name="Wang H."/>
            <person name="Li S."/>
            <person name="Jiang F."/>
            <person name="Yin L."/>
            <person name="Zhang G."/>
            <person name="Qian W."/>
            <person name="Fan W."/>
        </authorList>
    </citation>
    <scope>NUCLEOTIDE SEQUENCE [LARGE SCALE GENOMIC DNA]</scope>
    <source>
        <strain evidence="4">SZHN2017</strain>
        <tissue evidence="4">Muscle</tissue>
    </source>
</reference>
<keyword evidence="3" id="KW-0143">Chaperone</keyword>
<dbReference type="GO" id="GO:0005737">
    <property type="term" value="C:cytoplasm"/>
    <property type="evidence" value="ECO:0007669"/>
    <property type="project" value="UniProtKB-SubCell"/>
</dbReference>
<keyword evidence="2" id="KW-0963">Cytoplasm</keyword>
<dbReference type="PANTHER" id="PTHR21162">
    <property type="entry name" value="P53 AND DNA DAMAGE-REGULATED PROTEIN"/>
    <property type="match status" value="1"/>
</dbReference>
<dbReference type="STRING" id="400727.A0A2T7PXE1"/>
<dbReference type="OrthoDB" id="20282at2759"/>
<accession>A0A2T7PXE1</accession>
<dbReference type="OMA" id="DEKAMVC"/>
<comment type="subcellular location">
    <subcellularLocation>
        <location evidence="1">Cytoplasm</location>
    </subcellularLocation>
</comment>
<dbReference type="SUPFAM" id="SSF46579">
    <property type="entry name" value="Prefoldin"/>
    <property type="match status" value="1"/>
</dbReference>
<dbReference type="EMBL" id="PZQS01000001">
    <property type="protein sequence ID" value="PVD38092.1"/>
    <property type="molecule type" value="Genomic_DNA"/>
</dbReference>
<gene>
    <name evidence="4" type="ORF">C0Q70_00703</name>
</gene>
<proteinExistence type="predicted"/>
<comment type="caution">
    <text evidence="4">The sequence shown here is derived from an EMBL/GenBank/DDBJ whole genome shotgun (WGS) entry which is preliminary data.</text>
</comment>
<evidence type="ECO:0000256" key="3">
    <source>
        <dbReference type="ARBA" id="ARBA00023186"/>
    </source>
</evidence>
<keyword evidence="5" id="KW-1185">Reference proteome</keyword>
<dbReference type="AlphaFoldDB" id="A0A2T7PXE1"/>
<evidence type="ECO:0000313" key="5">
    <source>
        <dbReference type="Proteomes" id="UP000245119"/>
    </source>
</evidence>
<evidence type="ECO:0000256" key="1">
    <source>
        <dbReference type="ARBA" id="ARBA00004496"/>
    </source>
</evidence>
<organism evidence="4 5">
    <name type="scientific">Pomacea canaliculata</name>
    <name type="common">Golden apple snail</name>
    <dbReference type="NCBI Taxonomy" id="400727"/>
    <lineage>
        <taxon>Eukaryota</taxon>
        <taxon>Metazoa</taxon>
        <taxon>Spiralia</taxon>
        <taxon>Lophotrochozoa</taxon>
        <taxon>Mollusca</taxon>
        <taxon>Gastropoda</taxon>
        <taxon>Caenogastropoda</taxon>
        <taxon>Architaenioglossa</taxon>
        <taxon>Ampullarioidea</taxon>
        <taxon>Ampullariidae</taxon>
        <taxon>Pomacea</taxon>
    </lineage>
</organism>
<evidence type="ECO:0000313" key="4">
    <source>
        <dbReference type="EMBL" id="PVD38092.1"/>
    </source>
</evidence>
<dbReference type="Proteomes" id="UP000245119">
    <property type="component" value="Linkage Group LG1"/>
</dbReference>